<comment type="caution">
    <text evidence="1">The sequence shown here is derived from an EMBL/GenBank/DDBJ whole genome shotgun (WGS) entry which is preliminary data.</text>
</comment>
<evidence type="ECO:0000313" key="1">
    <source>
        <dbReference type="EMBL" id="RYM30802.1"/>
    </source>
</evidence>
<dbReference type="AlphaFoldDB" id="A0A4Q4KCS0"/>
<keyword evidence="2" id="KW-1185">Reference proteome</keyword>
<sequence>MIKGKIEVIRINQMVNFGRGIKLFINNEKVAKIQDGESQTFELNLGENEIYAQIDWFKTNPLKIIIKENELFRLELGSNLKGKKLLFSNYSHYSLFKRSEFLYLKQIDSVKSYAE</sequence>
<proteinExistence type="predicted"/>
<gene>
    <name evidence="1" type="ORF">ERX46_17120</name>
</gene>
<dbReference type="RefSeq" id="WP_130095092.1">
    <property type="nucleotide sequence ID" value="NZ_SETE01000010.1"/>
</dbReference>
<dbReference type="Proteomes" id="UP000293952">
    <property type="component" value="Unassembled WGS sequence"/>
</dbReference>
<accession>A0A4Q4KCS0</accession>
<dbReference type="EMBL" id="SETE01000010">
    <property type="protein sequence ID" value="RYM30802.1"/>
    <property type="molecule type" value="Genomic_DNA"/>
</dbReference>
<dbReference type="OrthoDB" id="2223488at2"/>
<organism evidence="1 2">
    <name type="scientific">Brumimicrobium glaciale</name>
    <dbReference type="NCBI Taxonomy" id="200475"/>
    <lineage>
        <taxon>Bacteria</taxon>
        <taxon>Pseudomonadati</taxon>
        <taxon>Bacteroidota</taxon>
        <taxon>Flavobacteriia</taxon>
        <taxon>Flavobacteriales</taxon>
        <taxon>Crocinitomicaceae</taxon>
        <taxon>Brumimicrobium</taxon>
    </lineage>
</organism>
<name>A0A4Q4KCS0_9FLAO</name>
<evidence type="ECO:0000313" key="2">
    <source>
        <dbReference type="Proteomes" id="UP000293952"/>
    </source>
</evidence>
<protein>
    <submittedName>
        <fullName evidence="1">Uncharacterized protein</fullName>
    </submittedName>
</protein>
<reference evidence="1 2" key="1">
    <citation type="submission" date="2019-02" db="EMBL/GenBank/DDBJ databases">
        <title>Genome sequence of the sea-ice species Brumimicrobium glaciale.</title>
        <authorList>
            <person name="Bowman J.P."/>
        </authorList>
    </citation>
    <scope>NUCLEOTIDE SEQUENCE [LARGE SCALE GENOMIC DNA]</scope>
    <source>
        <strain evidence="1 2">IC156</strain>
    </source>
</reference>